<dbReference type="PANTHER" id="PTHR15317:SF1">
    <property type="entry name" value="T-CELL SURFACE PROTEIN TACTILE"/>
    <property type="match status" value="1"/>
</dbReference>
<protein>
    <submittedName>
        <fullName evidence="3">CD96 molecule</fullName>
    </submittedName>
</protein>
<accession>A0ABQ9DLY6</accession>
<keyword evidence="2" id="KW-0812">Transmembrane</keyword>
<dbReference type="PANTHER" id="PTHR15317">
    <property type="entry name" value="T-CELL SURFACE PROTEIN TACTILE"/>
    <property type="match status" value="1"/>
</dbReference>
<keyword evidence="4" id="KW-1185">Reference proteome</keyword>
<comment type="caution">
    <text evidence="3">The sequence shown here is derived from an EMBL/GenBank/DDBJ whole genome shotgun (WGS) entry which is preliminary data.</text>
</comment>
<organism evidence="3 4">
    <name type="scientific">Willisornis vidua</name>
    <name type="common">Xingu scale-backed antbird</name>
    <dbReference type="NCBI Taxonomy" id="1566151"/>
    <lineage>
        <taxon>Eukaryota</taxon>
        <taxon>Metazoa</taxon>
        <taxon>Chordata</taxon>
        <taxon>Craniata</taxon>
        <taxon>Vertebrata</taxon>
        <taxon>Euteleostomi</taxon>
        <taxon>Archelosauria</taxon>
        <taxon>Archosauria</taxon>
        <taxon>Dinosauria</taxon>
        <taxon>Saurischia</taxon>
        <taxon>Theropoda</taxon>
        <taxon>Coelurosauria</taxon>
        <taxon>Aves</taxon>
        <taxon>Neognathae</taxon>
        <taxon>Neoaves</taxon>
        <taxon>Telluraves</taxon>
        <taxon>Australaves</taxon>
        <taxon>Passeriformes</taxon>
        <taxon>Thamnophilidae</taxon>
        <taxon>Willisornis</taxon>
    </lineage>
</organism>
<proteinExistence type="predicted"/>
<gene>
    <name evidence="3" type="primary">CD96</name>
    <name evidence="3" type="ORF">WISP_29210</name>
</gene>
<name>A0ABQ9DLY6_9PASS</name>
<evidence type="ECO:0000313" key="4">
    <source>
        <dbReference type="Proteomes" id="UP001145742"/>
    </source>
</evidence>
<sequence length="331" mass="36551">MAIPYSHTRGKKLILHKVSLSCGQSPVLQCTVGDPSWVIFRAHRLLPPPGAQRTNIQVNCLSSPNENTVVHGSTDKGENGRKEELVTKEPSCPALYRNSSALYRQRVFLGLNNALKIFPTKITDDSRVFSCHVLYHPERVQKSSTTVRVFAYPEISVSWQKGSVGTSQKPSVICVMRKAFPKPTLMWYMDRVKLAERPGEPQSTSLASLDVTSLANVAPVSVTPGNLSYSITDQTTAVTRGKVFFTTSSLLNSTGDERNTKASQFPWPTVIAVLILFCSSLVAMGIRKWCQYQKEIVNRPPSSKSPPPPIKYTSMVESDGTPPSCHELENL</sequence>
<dbReference type="Proteomes" id="UP001145742">
    <property type="component" value="Unassembled WGS sequence"/>
</dbReference>
<evidence type="ECO:0000256" key="2">
    <source>
        <dbReference type="SAM" id="Phobius"/>
    </source>
</evidence>
<keyword evidence="2" id="KW-1133">Transmembrane helix</keyword>
<dbReference type="EMBL" id="WHWB01032716">
    <property type="protein sequence ID" value="KAJ7424307.1"/>
    <property type="molecule type" value="Genomic_DNA"/>
</dbReference>
<evidence type="ECO:0000313" key="3">
    <source>
        <dbReference type="EMBL" id="KAJ7424307.1"/>
    </source>
</evidence>
<feature type="region of interest" description="Disordered" evidence="1">
    <location>
        <begin position="298"/>
        <end position="331"/>
    </location>
</feature>
<dbReference type="InterPro" id="IPR042381">
    <property type="entry name" value="CD96"/>
</dbReference>
<evidence type="ECO:0000256" key="1">
    <source>
        <dbReference type="SAM" id="MobiDB-lite"/>
    </source>
</evidence>
<keyword evidence="2" id="KW-0472">Membrane</keyword>
<feature type="transmembrane region" description="Helical" evidence="2">
    <location>
        <begin position="265"/>
        <end position="286"/>
    </location>
</feature>
<reference evidence="3" key="1">
    <citation type="submission" date="2019-10" db="EMBL/GenBank/DDBJ databases">
        <authorList>
            <person name="Soares A.E.R."/>
            <person name="Aleixo A."/>
            <person name="Schneider P."/>
            <person name="Miyaki C.Y."/>
            <person name="Schneider M.P."/>
            <person name="Mello C."/>
            <person name="Vasconcelos A.T.R."/>
        </authorList>
    </citation>
    <scope>NUCLEOTIDE SEQUENCE</scope>
    <source>
        <tissue evidence="3">Muscle</tissue>
    </source>
</reference>